<accession>A0AAU9EBR1</accession>
<dbReference type="AlphaFoldDB" id="A0AAU9EBR1"/>
<dbReference type="Proteomes" id="UP001366166">
    <property type="component" value="Chromosome"/>
</dbReference>
<dbReference type="SUPFAM" id="SSF52540">
    <property type="entry name" value="P-loop containing nucleoside triphosphate hydrolases"/>
    <property type="match status" value="1"/>
</dbReference>
<dbReference type="GO" id="GO:0005524">
    <property type="term" value="F:ATP binding"/>
    <property type="evidence" value="ECO:0007669"/>
    <property type="project" value="UniProtKB-KW"/>
</dbReference>
<feature type="coiled-coil region" evidence="5">
    <location>
        <begin position="230"/>
        <end position="264"/>
    </location>
</feature>
<feature type="domain" description="Sigma-54 factor interaction" evidence="6">
    <location>
        <begin position="271"/>
        <end position="500"/>
    </location>
</feature>
<keyword evidence="2" id="KW-0067">ATP-binding</keyword>
<dbReference type="InterPro" id="IPR002078">
    <property type="entry name" value="Sigma_54_int"/>
</dbReference>
<dbReference type="InterPro" id="IPR035965">
    <property type="entry name" value="PAS-like_dom_sf"/>
</dbReference>
<dbReference type="PANTHER" id="PTHR32071:SF57">
    <property type="entry name" value="C4-DICARBOXYLATE TRANSPORT TRANSCRIPTIONAL REGULATORY PROTEIN DCTD"/>
    <property type="match status" value="1"/>
</dbReference>
<evidence type="ECO:0000313" key="9">
    <source>
        <dbReference type="EMBL" id="BEQ14568.1"/>
    </source>
</evidence>
<dbReference type="NCBIfam" id="TIGR00229">
    <property type="entry name" value="sensory_box"/>
    <property type="match status" value="1"/>
</dbReference>
<dbReference type="InterPro" id="IPR000014">
    <property type="entry name" value="PAS"/>
</dbReference>
<gene>
    <name evidence="9" type="ORF">FAK_16340</name>
</gene>
<dbReference type="InterPro" id="IPR025662">
    <property type="entry name" value="Sigma_54_int_dom_ATP-bd_1"/>
</dbReference>
<dbReference type="InterPro" id="IPR013767">
    <property type="entry name" value="PAS_fold"/>
</dbReference>
<evidence type="ECO:0000259" key="7">
    <source>
        <dbReference type="PROSITE" id="PS50112"/>
    </source>
</evidence>
<dbReference type="InterPro" id="IPR025944">
    <property type="entry name" value="Sigma_54_int_dom_CS"/>
</dbReference>
<protein>
    <submittedName>
        <fullName evidence="9">Sigma-54 dependent transcriptional regulator</fullName>
    </submittedName>
</protein>
<dbReference type="GO" id="GO:0006355">
    <property type="term" value="P:regulation of DNA-templated transcription"/>
    <property type="evidence" value="ECO:0007669"/>
    <property type="project" value="InterPro"/>
</dbReference>
<feature type="domain" description="PAS" evidence="7">
    <location>
        <begin position="127"/>
        <end position="172"/>
    </location>
</feature>
<dbReference type="InterPro" id="IPR000700">
    <property type="entry name" value="PAS-assoc_C"/>
</dbReference>
<keyword evidence="10" id="KW-1185">Reference proteome</keyword>
<dbReference type="SMART" id="SM00382">
    <property type="entry name" value="AAA"/>
    <property type="match status" value="1"/>
</dbReference>
<dbReference type="Pfam" id="PF00158">
    <property type="entry name" value="Sigma54_activat"/>
    <property type="match status" value="1"/>
</dbReference>
<dbReference type="InterPro" id="IPR027417">
    <property type="entry name" value="P-loop_NTPase"/>
</dbReference>
<name>A0AAU9EBR1_9BACT</name>
<evidence type="ECO:0000256" key="3">
    <source>
        <dbReference type="ARBA" id="ARBA00023015"/>
    </source>
</evidence>
<dbReference type="EMBL" id="AP028679">
    <property type="protein sequence ID" value="BEQ14568.1"/>
    <property type="molecule type" value="Genomic_DNA"/>
</dbReference>
<dbReference type="InterPro" id="IPR009057">
    <property type="entry name" value="Homeodomain-like_sf"/>
</dbReference>
<evidence type="ECO:0000256" key="4">
    <source>
        <dbReference type="ARBA" id="ARBA00023163"/>
    </source>
</evidence>
<dbReference type="Gene3D" id="1.10.8.60">
    <property type="match status" value="1"/>
</dbReference>
<dbReference type="CDD" id="cd00009">
    <property type="entry name" value="AAA"/>
    <property type="match status" value="1"/>
</dbReference>
<dbReference type="PROSITE" id="PS00688">
    <property type="entry name" value="SIGMA54_INTERACT_3"/>
    <property type="match status" value="1"/>
</dbReference>
<dbReference type="RefSeq" id="WP_338606272.1">
    <property type="nucleotide sequence ID" value="NZ_AP028679.1"/>
</dbReference>
<dbReference type="Pfam" id="PF25601">
    <property type="entry name" value="AAA_lid_14"/>
    <property type="match status" value="1"/>
</dbReference>
<dbReference type="FunFam" id="3.40.50.300:FF:000006">
    <property type="entry name" value="DNA-binding transcriptional regulator NtrC"/>
    <property type="match status" value="1"/>
</dbReference>
<keyword evidence="3" id="KW-0805">Transcription regulation</keyword>
<proteinExistence type="predicted"/>
<dbReference type="PANTHER" id="PTHR32071">
    <property type="entry name" value="TRANSCRIPTIONAL REGULATORY PROTEIN"/>
    <property type="match status" value="1"/>
</dbReference>
<dbReference type="KEGG" id="dmp:FAK_16340"/>
<evidence type="ECO:0000256" key="1">
    <source>
        <dbReference type="ARBA" id="ARBA00022741"/>
    </source>
</evidence>
<evidence type="ECO:0000256" key="5">
    <source>
        <dbReference type="SAM" id="Coils"/>
    </source>
</evidence>
<dbReference type="CDD" id="cd00093">
    <property type="entry name" value="HTH_XRE"/>
    <property type="match status" value="1"/>
</dbReference>
<dbReference type="Pfam" id="PF13426">
    <property type="entry name" value="PAS_9"/>
    <property type="match status" value="1"/>
</dbReference>
<feature type="domain" description="PAC" evidence="8">
    <location>
        <begin position="194"/>
        <end position="246"/>
    </location>
</feature>
<keyword evidence="1" id="KW-0547">Nucleotide-binding</keyword>
<dbReference type="Gene3D" id="1.10.10.60">
    <property type="entry name" value="Homeodomain-like"/>
    <property type="match status" value="1"/>
</dbReference>
<feature type="domain" description="PAS" evidence="7">
    <location>
        <begin position="8"/>
        <end position="61"/>
    </location>
</feature>
<reference evidence="10" key="1">
    <citation type="journal article" date="2023" name="Arch. Microbiol.">
        <title>Desulfoferula mesophilus gen. nov. sp. nov., a mesophilic sulfate-reducing bacterium isolated from a brackish lake sediment.</title>
        <authorList>
            <person name="Watanabe T."/>
            <person name="Yabe T."/>
            <person name="Tsuji J.M."/>
            <person name="Fukui M."/>
        </authorList>
    </citation>
    <scope>NUCLEOTIDE SEQUENCE [LARGE SCALE GENOMIC DNA]</scope>
    <source>
        <strain evidence="10">12FAK</strain>
    </source>
</reference>
<dbReference type="SUPFAM" id="SSF46689">
    <property type="entry name" value="Homeodomain-like"/>
    <property type="match status" value="1"/>
</dbReference>
<dbReference type="Gene3D" id="3.40.50.300">
    <property type="entry name" value="P-loop containing nucleotide triphosphate hydrolases"/>
    <property type="match status" value="1"/>
</dbReference>
<dbReference type="PROSITE" id="PS00675">
    <property type="entry name" value="SIGMA54_INTERACT_1"/>
    <property type="match status" value="1"/>
</dbReference>
<dbReference type="InterPro" id="IPR003593">
    <property type="entry name" value="AAA+_ATPase"/>
</dbReference>
<dbReference type="PROSITE" id="PS50112">
    <property type="entry name" value="PAS"/>
    <property type="match status" value="2"/>
</dbReference>
<evidence type="ECO:0000313" key="10">
    <source>
        <dbReference type="Proteomes" id="UP001366166"/>
    </source>
</evidence>
<dbReference type="InterPro" id="IPR058031">
    <property type="entry name" value="AAA_lid_NorR"/>
</dbReference>
<evidence type="ECO:0000259" key="8">
    <source>
        <dbReference type="PROSITE" id="PS50113"/>
    </source>
</evidence>
<dbReference type="Pfam" id="PF00989">
    <property type="entry name" value="PAS"/>
    <property type="match status" value="1"/>
</dbReference>
<evidence type="ECO:0000259" key="6">
    <source>
        <dbReference type="PROSITE" id="PS50045"/>
    </source>
</evidence>
<dbReference type="PROSITE" id="PS50113">
    <property type="entry name" value="PAC"/>
    <property type="match status" value="1"/>
</dbReference>
<keyword evidence="5" id="KW-0175">Coiled coil</keyword>
<dbReference type="PROSITE" id="PS50045">
    <property type="entry name" value="SIGMA54_INTERACT_4"/>
    <property type="match status" value="1"/>
</dbReference>
<dbReference type="Gene3D" id="3.30.450.20">
    <property type="entry name" value="PAS domain"/>
    <property type="match status" value="2"/>
</dbReference>
<evidence type="ECO:0000256" key="2">
    <source>
        <dbReference type="ARBA" id="ARBA00022840"/>
    </source>
</evidence>
<sequence>MAARSTSELTPITSHFDASPAGVLVIDAKGIVAYANPACGRIFEQTPVEIVGTPAEILEPDAWHAARSTINSGAPQLGHRLRLDQCNVLVNYLPVYADGKVRWVLVMMGDPWDPEQGSLYPEPYKQVASQLEAIMESSFDGLWIANHQGVVVKVNRAALRLTGMPREKVEGRFVGDLLNEGNFNDSVTLEVLRRKTTVTMVQSLKSGKKILATGSPIFDAEGEVAFVVINDRDITLLDRMRRQLEESEAQLEQFRSTLLEKQLEEMSDDHFMCRSRAMREVYEKALRVAPTNSTVLITGESGVGKSMLAKLIHAKSPRAQGPFVRVDCAAIPSSLFESELFGYERGAFTGASSRGKPGLVELAHQGTLFLDEIGELPPEHQVKLLRFLEARRMIRVGGSVEKEVDTRVIAATNKDLAAEVEAKRFRHDLFYRFNVVPLFVPPLRERPSDILYLLGFFLKRLGEENQIHKQLSPEARTLMLNYSYPGNVRELENIVERVLILSPGEEVRPEDLPGEVRKLQDHDQNLDWEQGFDLRQRLRDLELEWIREALRRLGTQRKVAEHLRVSQSTIARRLQEEEEALIQ</sequence>
<keyword evidence="4" id="KW-0804">Transcription</keyword>
<dbReference type="SUPFAM" id="SSF55785">
    <property type="entry name" value="PYP-like sensor domain (PAS domain)"/>
    <property type="match status" value="2"/>
</dbReference>
<dbReference type="CDD" id="cd00130">
    <property type="entry name" value="PAS"/>
    <property type="match status" value="2"/>
</dbReference>
<dbReference type="InterPro" id="IPR001387">
    <property type="entry name" value="Cro/C1-type_HTH"/>
</dbReference>
<dbReference type="SMART" id="SM00091">
    <property type="entry name" value="PAS"/>
    <property type="match status" value="2"/>
</dbReference>
<organism evidence="9 10">
    <name type="scientific">Desulfoferula mesophila</name>
    <dbReference type="NCBI Taxonomy" id="3058419"/>
    <lineage>
        <taxon>Bacteria</taxon>
        <taxon>Pseudomonadati</taxon>
        <taxon>Thermodesulfobacteriota</taxon>
        <taxon>Desulfarculia</taxon>
        <taxon>Desulfarculales</taxon>
        <taxon>Desulfarculaceae</taxon>
        <taxon>Desulfoferula</taxon>
    </lineage>
</organism>